<accession>A0A4P2VMQ5</accession>
<dbReference type="Proteomes" id="UP000291236">
    <property type="component" value="Plasmid 68K"/>
</dbReference>
<organism evidence="1 2">
    <name type="scientific">Fluviispira sanaruensis</name>
    <dbReference type="NCBI Taxonomy" id="2493639"/>
    <lineage>
        <taxon>Bacteria</taxon>
        <taxon>Pseudomonadati</taxon>
        <taxon>Bdellovibrionota</taxon>
        <taxon>Oligoflexia</taxon>
        <taxon>Silvanigrellales</taxon>
        <taxon>Silvanigrellaceae</taxon>
        <taxon>Fluviispira</taxon>
    </lineage>
</organism>
<evidence type="ECO:0000313" key="2">
    <source>
        <dbReference type="Proteomes" id="UP000291236"/>
    </source>
</evidence>
<keyword evidence="1" id="KW-0614">Plasmid</keyword>
<dbReference type="GeneID" id="39493284"/>
<evidence type="ECO:0000313" key="1">
    <source>
        <dbReference type="EMBL" id="BBH54696.1"/>
    </source>
</evidence>
<dbReference type="AlphaFoldDB" id="A0A4P2VMQ5"/>
<keyword evidence="2" id="KW-1185">Reference proteome</keyword>
<geneLocation type="plasmid" evidence="1 2">
    <name>68K</name>
</geneLocation>
<proteinExistence type="predicted"/>
<dbReference type="EMBL" id="AP019370">
    <property type="protein sequence ID" value="BBH54696.1"/>
    <property type="molecule type" value="Genomic_DNA"/>
</dbReference>
<reference evidence="1 2" key="1">
    <citation type="submission" date="2018-12" db="EMBL/GenBank/DDBJ databases">
        <title>Rubrispira sanarue gen. nov., sp., nov., a member of the order Silvanigrellales, isolated from a brackish lake in Hamamatsu Japan.</title>
        <authorList>
            <person name="Maejima Y."/>
            <person name="Iino T."/>
            <person name="Muraguchi Y."/>
            <person name="Fukuda K."/>
            <person name="Nojiri H."/>
            <person name="Ohkuma M."/>
            <person name="Moriuchi R."/>
            <person name="Dohra H."/>
            <person name="Kimbara K."/>
            <person name="Shintani M."/>
        </authorList>
    </citation>
    <scope>NUCLEOTIDE SEQUENCE [LARGE SCALE GENOMIC DNA]</scope>
    <source>
        <strain evidence="1 2">RF1110005</strain>
        <plasmid evidence="1 2">68K</plasmid>
    </source>
</reference>
<dbReference type="KEGG" id="sbf:JCM31447_31700"/>
<dbReference type="OrthoDB" id="9807664at2"/>
<sequence length="666" mass="76326">MSISSTSANKRKPSKNARHDYKQYIEADGQKIIVSCARIYAHLQSCGILNPTGSVVLRYLMIDIDAHRTPQKWKDQEGKIDYHKVHNFLSTKLPKICASIEYITRSHGGKGIHLIIGFSALPLEDSTVKMQSVCSQIQNLIIMILNEYGLGADEGARGLNRLFSTFRDENKLLHHNNILTKNIEKQRKLKDKNKKIPYLLNLLKACKKYAKKLELNGYFRLYNHKAVEHKVAKLYLYTIGMLKIKPMQNLGEDLKPKTVFAFKQCSPNNVTTLTIEQIMHITGLSRASLRELNFFSNKSILALWDFDFNFDGSVSLLVKNVSTLAKRITRAKQVLHGYQAIPNRINPDLIDPCLVNDGERNFAICSWVLAYKWAGFNKEDTLDMVLQLVKSIPGNEFSRSCKESQVTSVVNSIFRYKEELEGIKKEPLPDFMYQLTSGKKCIKTGLEPIGRKPEAGLGTDFKAYIENKRNSESKNVIDLSERVKNVENGILTNFCEEQRLKLNDKMKCEILCHIRKDGFVYHQGKYYSVGRDNINKTVRMVDYDGYLYFYANNILIEEHVKVLKRFKKYSIKEHHKLNWDEIKKLNSAFLYKANEIGPDCEHLISAYLSNSEGFSDNQYICGIISLNEKISSIILNEACRIALESGHFSARFIKSVALRLSENLQL</sequence>
<name>A0A4P2VMQ5_FLUSA</name>
<gene>
    <name evidence="1" type="ORF">JCM31447_31700</name>
</gene>
<protein>
    <submittedName>
        <fullName evidence="1">Uncharacterized protein</fullName>
    </submittedName>
</protein>
<dbReference type="RefSeq" id="WP_130613200.1">
    <property type="nucleotide sequence ID" value="NZ_AP019370.1"/>
</dbReference>